<sequence length="163" mass="17907">MTSSQQPSQASWDPQDPATYQRLGIPVPRLLRVRELQAYKDWVEDGGLDRIASAHGIKPDFIYHLSEHTPAVYLAYLHALEAVPGLATVMAPTTRADRPSMSTASALQMIEDAANGWSSEEEAENEDDKEQAEVGEELQGSKEERVDAAALDQAEGVSRRTQS</sequence>
<dbReference type="OrthoDB" id="3694346at2759"/>
<reference evidence="3" key="1">
    <citation type="journal article" date="2019" name="bioRxiv">
        <title>Genomics, evolutionary history and diagnostics of the Alternaria alternata species group including apple and Asian pear pathotypes.</title>
        <authorList>
            <person name="Armitage A.D."/>
            <person name="Cockerton H.M."/>
            <person name="Sreenivasaprasad S."/>
            <person name="Woodhall J.W."/>
            <person name="Lane C.R."/>
            <person name="Harrison R.J."/>
            <person name="Clarkson J.P."/>
        </authorList>
    </citation>
    <scope>NUCLEOTIDE SEQUENCE [LARGE SCALE GENOMIC DNA]</scope>
    <source>
        <strain evidence="3">RGR 97.0016</strain>
    </source>
</reference>
<keyword evidence="3" id="KW-1185">Reference proteome</keyword>
<proteinExistence type="predicted"/>
<accession>A0A4Q4RWL1</accession>
<gene>
    <name evidence="2" type="ORF">AA0113_g6717</name>
</gene>
<dbReference type="EMBL" id="PEJP01000024">
    <property type="protein sequence ID" value="RYO61735.1"/>
    <property type="molecule type" value="Genomic_DNA"/>
</dbReference>
<evidence type="ECO:0000256" key="1">
    <source>
        <dbReference type="SAM" id="MobiDB-lite"/>
    </source>
</evidence>
<feature type="region of interest" description="Disordered" evidence="1">
    <location>
        <begin position="114"/>
        <end position="163"/>
    </location>
</feature>
<protein>
    <submittedName>
        <fullName evidence="2">Uncharacterized protein</fullName>
    </submittedName>
</protein>
<evidence type="ECO:0000313" key="2">
    <source>
        <dbReference type="EMBL" id="RYO61735.1"/>
    </source>
</evidence>
<dbReference type="AlphaFoldDB" id="A0A4Q4RWL1"/>
<evidence type="ECO:0000313" key="3">
    <source>
        <dbReference type="Proteomes" id="UP000293823"/>
    </source>
</evidence>
<comment type="caution">
    <text evidence="2">The sequence shown here is derived from an EMBL/GenBank/DDBJ whole genome shotgun (WGS) entry which is preliminary data.</text>
</comment>
<feature type="compositionally biased region" description="Acidic residues" evidence="1">
    <location>
        <begin position="119"/>
        <end position="136"/>
    </location>
</feature>
<name>A0A4Q4RWL1_9PLEO</name>
<organism evidence="2 3">
    <name type="scientific">Alternaria arborescens</name>
    <dbReference type="NCBI Taxonomy" id="156630"/>
    <lineage>
        <taxon>Eukaryota</taxon>
        <taxon>Fungi</taxon>
        <taxon>Dikarya</taxon>
        <taxon>Ascomycota</taxon>
        <taxon>Pezizomycotina</taxon>
        <taxon>Dothideomycetes</taxon>
        <taxon>Pleosporomycetidae</taxon>
        <taxon>Pleosporales</taxon>
        <taxon>Pleosporineae</taxon>
        <taxon>Pleosporaceae</taxon>
        <taxon>Alternaria</taxon>
        <taxon>Alternaria sect. Alternaria</taxon>
    </lineage>
</organism>
<dbReference type="Proteomes" id="UP000293823">
    <property type="component" value="Unassembled WGS sequence"/>
</dbReference>